<dbReference type="Gene3D" id="1.10.357.10">
    <property type="entry name" value="Tetracycline Repressor, domain 2"/>
    <property type="match status" value="1"/>
</dbReference>
<dbReference type="InterPro" id="IPR011075">
    <property type="entry name" value="TetR_C"/>
</dbReference>
<evidence type="ECO:0000313" key="7">
    <source>
        <dbReference type="Proteomes" id="UP000295573"/>
    </source>
</evidence>
<dbReference type="InterPro" id="IPR009057">
    <property type="entry name" value="Homeodomain-like_sf"/>
</dbReference>
<dbReference type="Gene3D" id="1.10.10.60">
    <property type="entry name" value="Homeodomain-like"/>
    <property type="match status" value="1"/>
</dbReference>
<dbReference type="InterPro" id="IPR050109">
    <property type="entry name" value="HTH-type_TetR-like_transc_reg"/>
</dbReference>
<name>A0A4R2J2J6_9ACTN</name>
<dbReference type="InterPro" id="IPR036271">
    <property type="entry name" value="Tet_transcr_reg_TetR-rel_C_sf"/>
</dbReference>
<feature type="domain" description="HTH tetR-type" evidence="5">
    <location>
        <begin position="7"/>
        <end position="67"/>
    </location>
</feature>
<dbReference type="GO" id="GO:0000976">
    <property type="term" value="F:transcription cis-regulatory region binding"/>
    <property type="evidence" value="ECO:0007669"/>
    <property type="project" value="TreeGrafter"/>
</dbReference>
<keyword evidence="1" id="KW-0805">Transcription regulation</keyword>
<evidence type="ECO:0000256" key="4">
    <source>
        <dbReference type="PROSITE-ProRule" id="PRU00335"/>
    </source>
</evidence>
<keyword evidence="2 4" id="KW-0238">DNA-binding</keyword>
<organism evidence="6 7">
    <name type="scientific">Kribbella antiqua</name>
    <dbReference type="NCBI Taxonomy" id="2512217"/>
    <lineage>
        <taxon>Bacteria</taxon>
        <taxon>Bacillati</taxon>
        <taxon>Actinomycetota</taxon>
        <taxon>Actinomycetes</taxon>
        <taxon>Propionibacteriales</taxon>
        <taxon>Kribbellaceae</taxon>
        <taxon>Kribbella</taxon>
    </lineage>
</organism>
<dbReference type="OrthoDB" id="9796019at2"/>
<accession>A0A4R2J2J6</accession>
<comment type="caution">
    <text evidence="6">The sequence shown here is derived from an EMBL/GenBank/DDBJ whole genome shotgun (WGS) entry which is preliminary data.</text>
</comment>
<sequence length="181" mass="19888">MERRRGAELEAGLLDAAWDELMESGYSALTMEAVAARAKTGKQVLYRRWKNRAELVLAAMRHRTGSITDDVPDTGSLRSDVLAVLQRMADRFESIGPDVIHGLLAEAPDLDPEVFTRMSPVMATIVRRAAARGEIPTADLPARVLTAPANLLRHEMLLTRGPLSEETLTSLVDDVFLPLVT</sequence>
<dbReference type="GO" id="GO:0003700">
    <property type="term" value="F:DNA-binding transcription factor activity"/>
    <property type="evidence" value="ECO:0007669"/>
    <property type="project" value="TreeGrafter"/>
</dbReference>
<dbReference type="AlphaFoldDB" id="A0A4R2J2J6"/>
<keyword evidence="7" id="KW-1185">Reference proteome</keyword>
<evidence type="ECO:0000256" key="2">
    <source>
        <dbReference type="ARBA" id="ARBA00023125"/>
    </source>
</evidence>
<evidence type="ECO:0000256" key="1">
    <source>
        <dbReference type="ARBA" id="ARBA00023015"/>
    </source>
</evidence>
<keyword evidence="3" id="KW-0804">Transcription</keyword>
<reference evidence="6 7" key="1">
    <citation type="journal article" date="2015" name="Stand. Genomic Sci.">
        <title>Genomic Encyclopedia of Bacterial and Archaeal Type Strains, Phase III: the genomes of soil and plant-associated and newly described type strains.</title>
        <authorList>
            <person name="Whitman W.B."/>
            <person name="Woyke T."/>
            <person name="Klenk H.P."/>
            <person name="Zhou Y."/>
            <person name="Lilburn T.G."/>
            <person name="Beck B.J."/>
            <person name="De Vos P."/>
            <person name="Vandamme P."/>
            <person name="Eisen J.A."/>
            <person name="Garrity G."/>
            <person name="Hugenholtz P."/>
            <person name="Kyrpides N.C."/>
        </authorList>
    </citation>
    <scope>NUCLEOTIDE SEQUENCE [LARGE SCALE GENOMIC DNA]</scope>
    <source>
        <strain evidence="6 7">VKM Ac-2541</strain>
    </source>
</reference>
<dbReference type="Pfam" id="PF16859">
    <property type="entry name" value="TetR_C_11"/>
    <property type="match status" value="1"/>
</dbReference>
<dbReference type="SUPFAM" id="SSF46689">
    <property type="entry name" value="Homeodomain-like"/>
    <property type="match status" value="1"/>
</dbReference>
<evidence type="ECO:0000313" key="6">
    <source>
        <dbReference type="EMBL" id="TCO51156.1"/>
    </source>
</evidence>
<dbReference type="PANTHER" id="PTHR30055">
    <property type="entry name" value="HTH-TYPE TRANSCRIPTIONAL REGULATOR RUTR"/>
    <property type="match status" value="1"/>
</dbReference>
<dbReference type="PANTHER" id="PTHR30055:SF148">
    <property type="entry name" value="TETR-FAMILY TRANSCRIPTIONAL REGULATOR"/>
    <property type="match status" value="1"/>
</dbReference>
<dbReference type="RefSeq" id="WP_132142819.1">
    <property type="nucleotide sequence ID" value="NZ_SLWR01000001.1"/>
</dbReference>
<evidence type="ECO:0000256" key="3">
    <source>
        <dbReference type="ARBA" id="ARBA00023163"/>
    </source>
</evidence>
<feature type="DNA-binding region" description="H-T-H motif" evidence="4">
    <location>
        <begin position="30"/>
        <end position="49"/>
    </location>
</feature>
<protein>
    <submittedName>
        <fullName evidence="6">TetR family transcriptional regulator</fullName>
    </submittedName>
</protein>
<dbReference type="Pfam" id="PF00440">
    <property type="entry name" value="TetR_N"/>
    <property type="match status" value="1"/>
</dbReference>
<dbReference type="InterPro" id="IPR001647">
    <property type="entry name" value="HTH_TetR"/>
</dbReference>
<proteinExistence type="predicted"/>
<gene>
    <name evidence="6" type="ORF">EV646_101139</name>
</gene>
<evidence type="ECO:0000259" key="5">
    <source>
        <dbReference type="PROSITE" id="PS50977"/>
    </source>
</evidence>
<dbReference type="SUPFAM" id="SSF48498">
    <property type="entry name" value="Tetracyclin repressor-like, C-terminal domain"/>
    <property type="match status" value="1"/>
</dbReference>
<dbReference type="Proteomes" id="UP000295573">
    <property type="component" value="Unassembled WGS sequence"/>
</dbReference>
<dbReference type="EMBL" id="SLWR01000001">
    <property type="protein sequence ID" value="TCO51156.1"/>
    <property type="molecule type" value="Genomic_DNA"/>
</dbReference>
<dbReference type="PROSITE" id="PS50977">
    <property type="entry name" value="HTH_TETR_2"/>
    <property type="match status" value="1"/>
</dbReference>